<comment type="caution">
    <text evidence="2">The sequence shown here is derived from an EMBL/GenBank/DDBJ whole genome shotgun (WGS) entry which is preliminary data.</text>
</comment>
<dbReference type="InterPro" id="IPR051848">
    <property type="entry name" value="PGIP"/>
</dbReference>
<evidence type="ECO:0000313" key="3">
    <source>
        <dbReference type="Proteomes" id="UP000325315"/>
    </source>
</evidence>
<dbReference type="SUPFAM" id="SSF52058">
    <property type="entry name" value="L domain-like"/>
    <property type="match status" value="1"/>
</dbReference>
<sequence length="82" mass="9273">MCCLRVLYHLISRNYNLYKNCEIPSALFTMNSLQYLFLGNNSLSGAIPSQKSETLQTIDLSYNFLSGNLPSWVNSGLQLYVS</sequence>
<keyword evidence="2" id="KW-0808">Transferase</keyword>
<evidence type="ECO:0000256" key="1">
    <source>
        <dbReference type="ARBA" id="ARBA00004196"/>
    </source>
</evidence>
<evidence type="ECO:0000313" key="2">
    <source>
        <dbReference type="EMBL" id="KAA3479137.1"/>
    </source>
</evidence>
<dbReference type="AlphaFoldDB" id="A0A5B6WD55"/>
<organism evidence="2 3">
    <name type="scientific">Gossypium australe</name>
    <dbReference type="NCBI Taxonomy" id="47621"/>
    <lineage>
        <taxon>Eukaryota</taxon>
        <taxon>Viridiplantae</taxon>
        <taxon>Streptophyta</taxon>
        <taxon>Embryophyta</taxon>
        <taxon>Tracheophyta</taxon>
        <taxon>Spermatophyta</taxon>
        <taxon>Magnoliopsida</taxon>
        <taxon>eudicotyledons</taxon>
        <taxon>Gunneridae</taxon>
        <taxon>Pentapetalae</taxon>
        <taxon>rosids</taxon>
        <taxon>malvids</taxon>
        <taxon>Malvales</taxon>
        <taxon>Malvaceae</taxon>
        <taxon>Malvoideae</taxon>
        <taxon>Gossypium</taxon>
    </lineage>
</organism>
<name>A0A5B6WD55_9ROSI</name>
<gene>
    <name evidence="2" type="ORF">EPI10_019679</name>
</gene>
<dbReference type="InterPro" id="IPR001611">
    <property type="entry name" value="Leu-rich_rpt"/>
</dbReference>
<protein>
    <submittedName>
        <fullName evidence="2">Putative LRR receptor-like serine/threonine-protein kinase</fullName>
    </submittedName>
</protein>
<dbReference type="Proteomes" id="UP000325315">
    <property type="component" value="Unassembled WGS sequence"/>
</dbReference>
<dbReference type="GO" id="GO:0016301">
    <property type="term" value="F:kinase activity"/>
    <property type="evidence" value="ECO:0007669"/>
    <property type="project" value="UniProtKB-KW"/>
</dbReference>
<keyword evidence="3" id="KW-1185">Reference proteome</keyword>
<dbReference type="PANTHER" id="PTHR48059">
    <property type="entry name" value="POLYGALACTURONASE INHIBITOR 1"/>
    <property type="match status" value="1"/>
</dbReference>
<keyword evidence="2" id="KW-0418">Kinase</keyword>
<dbReference type="PANTHER" id="PTHR48059:SF4">
    <property type="entry name" value="POLYGALACTURONASE INHIBITOR 1-RELATED"/>
    <property type="match status" value="1"/>
</dbReference>
<proteinExistence type="predicted"/>
<dbReference type="OrthoDB" id="676979at2759"/>
<accession>A0A5B6WD55</accession>
<dbReference type="Gene3D" id="3.80.10.10">
    <property type="entry name" value="Ribonuclease Inhibitor"/>
    <property type="match status" value="1"/>
</dbReference>
<dbReference type="Pfam" id="PF00560">
    <property type="entry name" value="LRR_1"/>
    <property type="match status" value="2"/>
</dbReference>
<comment type="subcellular location">
    <subcellularLocation>
        <location evidence="1">Cell envelope</location>
    </subcellularLocation>
</comment>
<dbReference type="EMBL" id="SMMG02000003">
    <property type="protein sequence ID" value="KAA3479137.1"/>
    <property type="molecule type" value="Genomic_DNA"/>
</dbReference>
<keyword evidence="2" id="KW-0675">Receptor</keyword>
<reference evidence="2" key="1">
    <citation type="submission" date="2019-08" db="EMBL/GenBank/DDBJ databases">
        <authorList>
            <person name="Liu F."/>
        </authorList>
    </citation>
    <scope>NUCLEOTIDE SEQUENCE [LARGE SCALE GENOMIC DNA]</scope>
    <source>
        <strain evidence="2">PA1801</strain>
        <tissue evidence="2">Leaf</tissue>
    </source>
</reference>
<dbReference type="InterPro" id="IPR032675">
    <property type="entry name" value="LRR_dom_sf"/>
</dbReference>